<proteinExistence type="predicted"/>
<keyword evidence="2" id="KW-0238">DNA-binding</keyword>
<sequence>MEPQQLKWRQYKTYKRLTLGQRIQVIKAYTYIPNYRQLAMHFGCSQLQIRNIMASKDELLQSYENVRAKNLNATVDNSNEAKIELLGKVIFEFLLRALNLRMSTDATAIRRKALEVKEALAIENFTPNDAWLHAFKLKHNNVDLMKTMEQLESDMGKRSSLDCNDIIAYVREQQKEEQRKLLAEDKRIAILSKRVEELCKSETELNIKCAKTTRKTAKVPTTTKTQRRLKDDIEALVMSIMSDVKEQNVETSVPSTSTTQSAQVVEPTEISIKTDAAENDLVSVVKIETTDISDNTGSTTTQKPTTNQPKRSTRITNYKEALRYLRVLENFVMTEENYSALSLITQLEYIFRSTADAKSKAT</sequence>
<comment type="subcellular location">
    <subcellularLocation>
        <location evidence="1">Nucleus</location>
    </subcellularLocation>
</comment>
<reference evidence="5" key="1">
    <citation type="journal article" date="2014" name="BMC Genomics">
        <title>Characterizing the developmental transcriptome of the oriental fruit fly, Bactrocera dorsalis (Diptera: Tephritidae) through comparative genomic analysis with Drosophila melanogaster utilizing modENCODE datasets.</title>
        <authorList>
            <person name="Geib S.M."/>
            <person name="Calla B."/>
            <person name="Hall B."/>
            <person name="Hou S."/>
            <person name="Manoukis N.C."/>
        </authorList>
    </citation>
    <scope>NUCLEOTIDE SEQUENCE</scope>
    <source>
        <strain evidence="5">Punador</strain>
    </source>
</reference>
<dbReference type="EMBL" id="GAKP01008991">
    <property type="protein sequence ID" value="JAC49961.1"/>
    <property type="molecule type" value="Transcribed_RNA"/>
</dbReference>
<evidence type="ECO:0000256" key="1">
    <source>
        <dbReference type="ARBA" id="ARBA00004123"/>
    </source>
</evidence>
<evidence type="ECO:0000256" key="2">
    <source>
        <dbReference type="ARBA" id="ARBA00023125"/>
    </source>
</evidence>
<dbReference type="InterPro" id="IPR009057">
    <property type="entry name" value="Homeodomain-like_sf"/>
</dbReference>
<evidence type="ECO:0000256" key="3">
    <source>
        <dbReference type="SAM" id="MobiDB-lite"/>
    </source>
</evidence>
<dbReference type="SUPFAM" id="SSF46689">
    <property type="entry name" value="Homeodomain-like"/>
    <property type="match status" value="1"/>
</dbReference>
<name>A0A034W304_BACDO</name>
<accession>A0A034W304</accession>
<dbReference type="GO" id="GO:0005634">
    <property type="term" value="C:nucleus"/>
    <property type="evidence" value="ECO:0007669"/>
    <property type="project" value="UniProtKB-SubCell"/>
</dbReference>
<evidence type="ECO:0000313" key="5">
    <source>
        <dbReference type="EMBL" id="JAC49961.1"/>
    </source>
</evidence>
<dbReference type="AlphaFoldDB" id="A0A034W304"/>
<feature type="domain" description="HTH CENPB-type" evidence="4">
    <location>
        <begin position="74"/>
        <end position="145"/>
    </location>
</feature>
<organism evidence="5">
    <name type="scientific">Bactrocera dorsalis</name>
    <name type="common">Oriental fruit fly</name>
    <name type="synonym">Dacus dorsalis</name>
    <dbReference type="NCBI Taxonomy" id="27457"/>
    <lineage>
        <taxon>Eukaryota</taxon>
        <taxon>Metazoa</taxon>
        <taxon>Ecdysozoa</taxon>
        <taxon>Arthropoda</taxon>
        <taxon>Hexapoda</taxon>
        <taxon>Insecta</taxon>
        <taxon>Pterygota</taxon>
        <taxon>Neoptera</taxon>
        <taxon>Endopterygota</taxon>
        <taxon>Diptera</taxon>
        <taxon>Brachycera</taxon>
        <taxon>Muscomorpha</taxon>
        <taxon>Tephritoidea</taxon>
        <taxon>Tephritidae</taxon>
        <taxon>Bactrocera</taxon>
        <taxon>Bactrocera</taxon>
    </lineage>
</organism>
<dbReference type="PROSITE" id="PS51253">
    <property type="entry name" value="HTH_CENPB"/>
    <property type="match status" value="1"/>
</dbReference>
<dbReference type="InterPro" id="IPR006600">
    <property type="entry name" value="HTH_CenpB_DNA-bd_dom"/>
</dbReference>
<feature type="region of interest" description="Disordered" evidence="3">
    <location>
        <begin position="292"/>
        <end position="312"/>
    </location>
</feature>
<dbReference type="OrthoDB" id="8043893at2759"/>
<feature type="compositionally biased region" description="Low complexity" evidence="3">
    <location>
        <begin position="295"/>
        <end position="310"/>
    </location>
</feature>
<protein>
    <recommendedName>
        <fullName evidence="4">HTH CENPB-type domain-containing protein</fullName>
    </recommendedName>
</protein>
<dbReference type="GO" id="GO:0003677">
    <property type="term" value="F:DNA binding"/>
    <property type="evidence" value="ECO:0007669"/>
    <property type="project" value="UniProtKB-KW"/>
</dbReference>
<evidence type="ECO:0000259" key="4">
    <source>
        <dbReference type="PROSITE" id="PS51253"/>
    </source>
</evidence>